<evidence type="ECO:0000313" key="1">
    <source>
        <dbReference type="EMBL" id="TLU73291.1"/>
    </source>
</evidence>
<evidence type="ECO:0000313" key="2">
    <source>
        <dbReference type="Proteomes" id="UP000305654"/>
    </source>
</evidence>
<dbReference type="RefSeq" id="WP_138325371.1">
    <property type="nucleotide sequence ID" value="NZ_VCDI01000002.1"/>
</dbReference>
<name>A0A5R9JCE7_9PROT</name>
<gene>
    <name evidence="1" type="ORF">FE263_07750</name>
</gene>
<dbReference type="Proteomes" id="UP000305654">
    <property type="component" value="Unassembled WGS sequence"/>
</dbReference>
<protein>
    <submittedName>
        <fullName evidence="1">Glycosyltransferase family 4 protein</fullName>
    </submittedName>
</protein>
<proteinExistence type="predicted"/>
<sequence length="383" mass="41443">MARIFVSDTILEERLVIQAERRDEGTGRPRHPEWKALSALYRDSLAACGYDVAPVARPEIYQTAIARQILGARQGDRHLAVKPIEHLRPFHGLPNLYVCDWAFPELSNTPYGGDPFADQVRVLRMADAVLCCTDFTRDALRAAGVDRAMTMPPHVPSPTGAAPPRASRHGGRFLGLVAPGRARRQMQPMLAGFIEAARQRAGLSLVIHVQDDEPRLHDEVVACVAGMTRGVLADGVVDVRAGPIRARQIEGLFDDADFFLQLDVASGLCLPLVQAMLEGVPLVTSRHSGTASFLPPEAAVTIETGEARYDGEDEPIARDLKLTCHPPLPGAVRDAVLAAAALDGAARTQKAMLARSLAGQRFGIDAFAANLEQLTIRLARNTP</sequence>
<keyword evidence="1" id="KW-0808">Transferase</keyword>
<dbReference type="AlphaFoldDB" id="A0A5R9JCE7"/>
<dbReference type="EMBL" id="VCDI01000002">
    <property type="protein sequence ID" value="TLU73291.1"/>
    <property type="molecule type" value="Genomic_DNA"/>
</dbReference>
<dbReference type="Gene3D" id="3.40.50.2000">
    <property type="entry name" value="Glycogen Phosphorylase B"/>
    <property type="match status" value="1"/>
</dbReference>
<comment type="caution">
    <text evidence="1">The sequence shown here is derived from an EMBL/GenBank/DDBJ whole genome shotgun (WGS) entry which is preliminary data.</text>
</comment>
<dbReference type="GO" id="GO:0016740">
    <property type="term" value="F:transferase activity"/>
    <property type="evidence" value="ECO:0007669"/>
    <property type="project" value="UniProtKB-KW"/>
</dbReference>
<keyword evidence="2" id="KW-1185">Reference proteome</keyword>
<dbReference type="SUPFAM" id="SSF53756">
    <property type="entry name" value="UDP-Glycosyltransferase/glycogen phosphorylase"/>
    <property type="match status" value="1"/>
</dbReference>
<organism evidence="1 2">
    <name type="scientific">Lichenicoccus roseus</name>
    <dbReference type="NCBI Taxonomy" id="2683649"/>
    <lineage>
        <taxon>Bacteria</taxon>
        <taxon>Pseudomonadati</taxon>
        <taxon>Pseudomonadota</taxon>
        <taxon>Alphaproteobacteria</taxon>
        <taxon>Acetobacterales</taxon>
        <taxon>Acetobacteraceae</taxon>
        <taxon>Lichenicoccus</taxon>
    </lineage>
</organism>
<reference evidence="1 2" key="1">
    <citation type="submission" date="2019-05" db="EMBL/GenBank/DDBJ databases">
        <authorList>
            <person name="Pankratov T."/>
            <person name="Grouzdev D."/>
        </authorList>
    </citation>
    <scope>NUCLEOTIDE SEQUENCE [LARGE SCALE GENOMIC DNA]</scope>
    <source>
        <strain evidence="1 2">KEBCLARHB70R</strain>
    </source>
</reference>
<dbReference type="OrthoDB" id="9801609at2"/>
<accession>A0A5R9JCE7</accession>